<organism evidence="1 2">
    <name type="scientific">Trifolium medium</name>
    <dbReference type="NCBI Taxonomy" id="97028"/>
    <lineage>
        <taxon>Eukaryota</taxon>
        <taxon>Viridiplantae</taxon>
        <taxon>Streptophyta</taxon>
        <taxon>Embryophyta</taxon>
        <taxon>Tracheophyta</taxon>
        <taxon>Spermatophyta</taxon>
        <taxon>Magnoliopsida</taxon>
        <taxon>eudicotyledons</taxon>
        <taxon>Gunneridae</taxon>
        <taxon>Pentapetalae</taxon>
        <taxon>rosids</taxon>
        <taxon>fabids</taxon>
        <taxon>Fabales</taxon>
        <taxon>Fabaceae</taxon>
        <taxon>Papilionoideae</taxon>
        <taxon>50 kb inversion clade</taxon>
        <taxon>NPAAA clade</taxon>
        <taxon>Hologalegina</taxon>
        <taxon>IRL clade</taxon>
        <taxon>Trifolieae</taxon>
        <taxon>Trifolium</taxon>
    </lineage>
</organism>
<protein>
    <submittedName>
        <fullName evidence="1">Uncharacterized protein</fullName>
    </submittedName>
</protein>
<comment type="caution">
    <text evidence="1">The sequence shown here is derived from an EMBL/GenBank/DDBJ whole genome shotgun (WGS) entry which is preliminary data.</text>
</comment>
<dbReference type="AlphaFoldDB" id="A0A392VSH4"/>
<dbReference type="EMBL" id="LXQA011269518">
    <property type="protein sequence ID" value="MCI91344.1"/>
    <property type="molecule type" value="Genomic_DNA"/>
</dbReference>
<name>A0A392VSH4_9FABA</name>
<evidence type="ECO:0000313" key="1">
    <source>
        <dbReference type="EMBL" id="MCI91344.1"/>
    </source>
</evidence>
<reference evidence="1 2" key="1">
    <citation type="journal article" date="2018" name="Front. Plant Sci.">
        <title>Red Clover (Trifolium pratense) and Zigzag Clover (T. medium) - A Picture of Genomic Similarities and Differences.</title>
        <authorList>
            <person name="Dluhosova J."/>
            <person name="Istvanek J."/>
            <person name="Nedelnik J."/>
            <person name="Repkova J."/>
        </authorList>
    </citation>
    <scope>NUCLEOTIDE SEQUENCE [LARGE SCALE GENOMIC DNA]</scope>
    <source>
        <strain evidence="2">cv. 10/8</strain>
        <tissue evidence="1">Leaf</tissue>
    </source>
</reference>
<dbReference type="Proteomes" id="UP000265520">
    <property type="component" value="Unassembled WGS sequence"/>
</dbReference>
<evidence type="ECO:0000313" key="2">
    <source>
        <dbReference type="Proteomes" id="UP000265520"/>
    </source>
</evidence>
<feature type="non-terminal residue" evidence="1">
    <location>
        <position position="1"/>
    </location>
</feature>
<keyword evidence="2" id="KW-1185">Reference proteome</keyword>
<sequence length="25" mass="3014">EVVWPAICRRKQQRPPEEGLYLQAF</sequence>
<proteinExistence type="predicted"/>
<accession>A0A392VSH4</accession>